<dbReference type="Pfam" id="PF02518">
    <property type="entry name" value="HATPase_c"/>
    <property type="match status" value="1"/>
</dbReference>
<feature type="domain" description="HTH araC/xylS-type" evidence="14">
    <location>
        <begin position="1279"/>
        <end position="1378"/>
    </location>
</feature>
<dbReference type="Pfam" id="PF07495">
    <property type="entry name" value="Y_Y_Y"/>
    <property type="match status" value="1"/>
</dbReference>
<reference evidence="17 18" key="1">
    <citation type="submission" date="2016-10" db="EMBL/GenBank/DDBJ databases">
        <authorList>
            <person name="de Groot N.N."/>
        </authorList>
    </citation>
    <scope>NUCLEOTIDE SEQUENCE [LARGE SCALE GENOMIC DNA]</scope>
    <source>
        <strain evidence="17 18">DSM 19012</strain>
    </source>
</reference>
<dbReference type="Proteomes" id="UP000181976">
    <property type="component" value="Unassembled WGS sequence"/>
</dbReference>
<keyword evidence="13" id="KW-0812">Transmembrane</keyword>
<dbReference type="CDD" id="cd00082">
    <property type="entry name" value="HisKA"/>
    <property type="match status" value="1"/>
</dbReference>
<evidence type="ECO:0000256" key="13">
    <source>
        <dbReference type="SAM" id="Phobius"/>
    </source>
</evidence>
<feature type="transmembrane region" description="Helical" evidence="13">
    <location>
        <begin position="820"/>
        <end position="839"/>
    </location>
</feature>
<dbReference type="PANTHER" id="PTHR43547:SF2">
    <property type="entry name" value="HYBRID SIGNAL TRANSDUCTION HISTIDINE KINASE C"/>
    <property type="match status" value="1"/>
</dbReference>
<dbReference type="InterPro" id="IPR013783">
    <property type="entry name" value="Ig-like_fold"/>
</dbReference>
<dbReference type="SUPFAM" id="SSF47384">
    <property type="entry name" value="Homodimeric domain of signal transducing histidine kinase"/>
    <property type="match status" value="1"/>
</dbReference>
<evidence type="ECO:0000259" key="16">
    <source>
        <dbReference type="PROSITE" id="PS50110"/>
    </source>
</evidence>
<dbReference type="SUPFAM" id="SSF55874">
    <property type="entry name" value="ATPase domain of HSP90 chaperone/DNA topoisomerase II/histidine kinase"/>
    <property type="match status" value="1"/>
</dbReference>
<keyword evidence="4" id="KW-0808">Transferase</keyword>
<gene>
    <name evidence="17" type="ORF">SAMN05444380_1294</name>
</gene>
<dbReference type="SMART" id="SM00342">
    <property type="entry name" value="HTH_ARAC"/>
    <property type="match status" value="1"/>
</dbReference>
<dbReference type="Gene3D" id="3.40.50.2300">
    <property type="match status" value="1"/>
</dbReference>
<dbReference type="InterPro" id="IPR036097">
    <property type="entry name" value="HisK_dim/P_sf"/>
</dbReference>
<accession>A0A1I2FGX6</accession>
<evidence type="ECO:0000256" key="5">
    <source>
        <dbReference type="ARBA" id="ARBA00022741"/>
    </source>
</evidence>
<dbReference type="eggNOG" id="COG3292">
    <property type="taxonomic scope" value="Bacteria"/>
</dbReference>
<dbReference type="SMART" id="SM00388">
    <property type="entry name" value="HisKA"/>
    <property type="match status" value="1"/>
</dbReference>
<dbReference type="InterPro" id="IPR005467">
    <property type="entry name" value="His_kinase_dom"/>
</dbReference>
<evidence type="ECO:0000256" key="2">
    <source>
        <dbReference type="ARBA" id="ARBA00012438"/>
    </source>
</evidence>
<evidence type="ECO:0000256" key="10">
    <source>
        <dbReference type="ARBA" id="ARBA00023125"/>
    </source>
</evidence>
<dbReference type="PROSITE" id="PS50109">
    <property type="entry name" value="HIS_KIN"/>
    <property type="match status" value="1"/>
</dbReference>
<evidence type="ECO:0000259" key="14">
    <source>
        <dbReference type="PROSITE" id="PS01124"/>
    </source>
</evidence>
<keyword evidence="11" id="KW-0804">Transcription</keyword>
<dbReference type="EC" id="2.7.13.3" evidence="2"/>
<dbReference type="GO" id="GO:0005524">
    <property type="term" value="F:ATP binding"/>
    <property type="evidence" value="ECO:0007669"/>
    <property type="project" value="UniProtKB-KW"/>
</dbReference>
<keyword evidence="3 12" id="KW-0597">Phosphoprotein</keyword>
<dbReference type="InterPro" id="IPR003661">
    <property type="entry name" value="HisK_dim/P_dom"/>
</dbReference>
<evidence type="ECO:0000259" key="15">
    <source>
        <dbReference type="PROSITE" id="PS50109"/>
    </source>
</evidence>
<dbReference type="EMBL" id="FONA01000029">
    <property type="protein sequence ID" value="SFF03997.1"/>
    <property type="molecule type" value="Genomic_DNA"/>
</dbReference>
<evidence type="ECO:0000313" key="17">
    <source>
        <dbReference type="EMBL" id="SFF03997.1"/>
    </source>
</evidence>
<evidence type="ECO:0000256" key="4">
    <source>
        <dbReference type="ARBA" id="ARBA00022679"/>
    </source>
</evidence>
<dbReference type="InterPro" id="IPR003594">
    <property type="entry name" value="HATPase_dom"/>
</dbReference>
<dbReference type="InterPro" id="IPR004358">
    <property type="entry name" value="Sig_transdc_His_kin-like_C"/>
</dbReference>
<dbReference type="InterPro" id="IPR011123">
    <property type="entry name" value="Y_Y_Y"/>
</dbReference>
<evidence type="ECO:0000256" key="12">
    <source>
        <dbReference type="PROSITE-ProRule" id="PRU00169"/>
    </source>
</evidence>
<dbReference type="Pfam" id="PF07494">
    <property type="entry name" value="Reg_prop"/>
    <property type="match status" value="5"/>
</dbReference>
<dbReference type="PRINTS" id="PR00344">
    <property type="entry name" value="BCTRLSENSOR"/>
</dbReference>
<keyword evidence="13" id="KW-0472">Membrane</keyword>
<dbReference type="GO" id="GO:0043565">
    <property type="term" value="F:sequence-specific DNA binding"/>
    <property type="evidence" value="ECO:0007669"/>
    <property type="project" value="InterPro"/>
</dbReference>
<feature type="modified residue" description="4-aspartylphosphate" evidence="12">
    <location>
        <position position="1186"/>
    </location>
</feature>
<dbReference type="InterPro" id="IPR011110">
    <property type="entry name" value="Reg_prop"/>
</dbReference>
<organism evidence="17 18">
    <name type="scientific">Thermophagus xiamenensis</name>
    <dbReference type="NCBI Taxonomy" id="385682"/>
    <lineage>
        <taxon>Bacteria</taxon>
        <taxon>Pseudomonadati</taxon>
        <taxon>Bacteroidota</taxon>
        <taxon>Bacteroidia</taxon>
        <taxon>Marinilabiliales</taxon>
        <taxon>Marinilabiliaceae</taxon>
        <taxon>Thermophagus</taxon>
    </lineage>
</organism>
<dbReference type="STRING" id="385682.SAMN05444380_1294"/>
<keyword evidence="9" id="KW-0805">Transcription regulation</keyword>
<keyword evidence="13" id="KW-1133">Transmembrane helix</keyword>
<evidence type="ECO:0000256" key="8">
    <source>
        <dbReference type="ARBA" id="ARBA00023012"/>
    </source>
</evidence>
<dbReference type="Pfam" id="PF00072">
    <property type="entry name" value="Response_reg"/>
    <property type="match status" value="1"/>
</dbReference>
<evidence type="ECO:0000313" key="18">
    <source>
        <dbReference type="Proteomes" id="UP000181976"/>
    </source>
</evidence>
<dbReference type="Gene3D" id="1.10.287.130">
    <property type="match status" value="1"/>
</dbReference>
<dbReference type="PROSITE" id="PS00041">
    <property type="entry name" value="HTH_ARAC_FAMILY_1"/>
    <property type="match status" value="1"/>
</dbReference>
<dbReference type="SUPFAM" id="SSF46689">
    <property type="entry name" value="Homeodomain-like"/>
    <property type="match status" value="1"/>
</dbReference>
<dbReference type="InterPro" id="IPR018060">
    <property type="entry name" value="HTH_AraC"/>
</dbReference>
<evidence type="ECO:0000256" key="3">
    <source>
        <dbReference type="ARBA" id="ARBA00022553"/>
    </source>
</evidence>
<dbReference type="eggNOG" id="COG2205">
    <property type="taxonomic scope" value="Bacteria"/>
</dbReference>
<dbReference type="GO" id="GO:0000155">
    <property type="term" value="F:phosphorelay sensor kinase activity"/>
    <property type="evidence" value="ECO:0007669"/>
    <property type="project" value="InterPro"/>
</dbReference>
<keyword evidence="18" id="KW-1185">Reference proteome</keyword>
<dbReference type="InParanoid" id="A0A1I2FGX6"/>
<keyword evidence="5" id="KW-0547">Nucleotide-binding</keyword>
<sequence length="1381" mass="157428">MKSYRHTFNILLIISFILTLDHLVLMADPSQGNYIIDIINSDKGLPSDDVRKVFQDSQGFIWFCTTEGLIRYDGYELKTFSISRHHDRGLITNTFNDIDEDSLGYLWCATDRGVARLDLQNETFTFYNTQTVAPFRLSYNLIYTLVVDEKNHVWLGSSGAGVEVMDPQKGIIASYNISRKETGMNSDWITLIYRDHKENIWIGSWRGALTVVNPSRNILKSWTKEEIPYDITHFSPISMVQSSDNDYWLGLWGNGIFKFSFQDDSLIIDQHILLENNNESDVANIIFDLCFDKENNLWVGTPLGLHQFQNPNQSNPSHLKFSTETTGRTLSHNEAFTILCDASGLIWVGTSGGGINKIDSKLKLFNTLFINGSSDAPISQSVTAFTQTPDGRLLIGVRSMGFGQYNLNDQSFTRFSQLPEFNQLPSDLNTVNCFLWDSKGYLWLGTRYMGLIKVNPQTGEHLIINKNIPQYSFPSREIYDLQEDSLGFIWVGTENGLYKIVPGEPANFRNFFIIRYATEEDNETSLSSNRISKILIDHNGHLWVATFDGGLNWSSSDIKNHYPLLFQRFQAAQKERNGLITDHILTLFEDAKQNIWIGSGGGGLFKWTPANQRFLSYAPYVSGDIIYAIKQDNDNNLWIGTNRGLTRMAITSDSIRSNYFLKENGLQGNIFNKGAAFKDNRGNLCFGGNHGFNYFNPEDIDPNSFIPPVVITEVKVMNVPVSGITTPDRPLILNHLKNSFSVTFAALSYSQPENNKYAVRLEGLEEGWRILNADMRTLNYANLKPGDYTLKIKGSNSQGHWNPKPEQLFIKVKPAPYKTWWAFSFYALIFGSFILLIFLMERKNQKVKHALEMEHLERQKSDKLNKFKQSLFANISHEFLTPLSILSFLIEDWKQARTSPLKKDLILAQRNIHRLNKLNRQFLYYSKAEVEKLPLSVSAGNLKLFTQNICDNFIPLARKNQIEFHCEISCPETNLWFDQEKLDIILYNILSNAFKFTPGEGTIRLSLILKKTENKTLACFEIKDTGPGISYDRQKQIFNRYQSVNNTPEQPGGFGIGLTLTKSMVEAHKGFIKLTSKPGEGTTVAFSIPVNKKAFGKNEITEISTQKEPDYFMEPDEVEEETLLRIKNLQKTFDNKPEILIVEDNADLRKILKGSLESYFTVMEAPNGLIGYETAVNKKPNLIISDVLMPAMNGLEMCRKIKKNKTTSHISVILLTAKISEEERAQGYRAQADSYITKPFSLNTLLARIEALLAKQQRTLSLKANPNNNQTNNQNDFLTRARKIIDQNLSNPDFSVKMLAEELSISQSMLYRKTSELLNINPNTFIRKMKMMKARELLEENTLSISEVAFRCGFKDVSYFGTSFKKEFGMTPSQYQKKHLG</sequence>
<dbReference type="InterPro" id="IPR011006">
    <property type="entry name" value="CheY-like_superfamily"/>
</dbReference>
<dbReference type="Gene3D" id="2.60.40.10">
    <property type="entry name" value="Immunoglobulins"/>
    <property type="match status" value="1"/>
</dbReference>
<protein>
    <recommendedName>
        <fullName evidence="2">histidine kinase</fullName>
        <ecNumber evidence="2">2.7.13.3</ecNumber>
    </recommendedName>
</protein>
<keyword evidence="8" id="KW-0902">Two-component regulatory system</keyword>
<dbReference type="PANTHER" id="PTHR43547">
    <property type="entry name" value="TWO-COMPONENT HISTIDINE KINASE"/>
    <property type="match status" value="1"/>
</dbReference>
<dbReference type="InterPro" id="IPR018062">
    <property type="entry name" value="HTH_AraC-typ_CS"/>
</dbReference>
<evidence type="ECO:0000256" key="6">
    <source>
        <dbReference type="ARBA" id="ARBA00022777"/>
    </source>
</evidence>
<dbReference type="Gene3D" id="3.30.565.10">
    <property type="entry name" value="Histidine kinase-like ATPase, C-terminal domain"/>
    <property type="match status" value="1"/>
</dbReference>
<dbReference type="eggNOG" id="COG0745">
    <property type="taxonomic scope" value="Bacteria"/>
</dbReference>
<dbReference type="PROSITE" id="PS01124">
    <property type="entry name" value="HTH_ARAC_FAMILY_2"/>
    <property type="match status" value="1"/>
</dbReference>
<dbReference type="InterPro" id="IPR009057">
    <property type="entry name" value="Homeodomain-like_sf"/>
</dbReference>
<dbReference type="SUPFAM" id="SSF52172">
    <property type="entry name" value="CheY-like"/>
    <property type="match status" value="1"/>
</dbReference>
<dbReference type="Pfam" id="PF12833">
    <property type="entry name" value="HTH_18"/>
    <property type="match status" value="1"/>
</dbReference>
<evidence type="ECO:0000256" key="7">
    <source>
        <dbReference type="ARBA" id="ARBA00022840"/>
    </source>
</evidence>
<evidence type="ECO:0000256" key="1">
    <source>
        <dbReference type="ARBA" id="ARBA00000085"/>
    </source>
</evidence>
<evidence type="ECO:0000256" key="11">
    <source>
        <dbReference type="ARBA" id="ARBA00023163"/>
    </source>
</evidence>
<feature type="domain" description="Response regulatory" evidence="16">
    <location>
        <begin position="1138"/>
        <end position="1253"/>
    </location>
</feature>
<dbReference type="InterPro" id="IPR015943">
    <property type="entry name" value="WD40/YVTN_repeat-like_dom_sf"/>
</dbReference>
<dbReference type="GO" id="GO:0003700">
    <property type="term" value="F:DNA-binding transcription factor activity"/>
    <property type="evidence" value="ECO:0007669"/>
    <property type="project" value="InterPro"/>
</dbReference>
<evidence type="ECO:0000256" key="9">
    <source>
        <dbReference type="ARBA" id="ARBA00023015"/>
    </source>
</evidence>
<feature type="domain" description="Histidine kinase" evidence="15">
    <location>
        <begin position="874"/>
        <end position="1092"/>
    </location>
</feature>
<dbReference type="FunFam" id="3.30.565.10:FF:000037">
    <property type="entry name" value="Hybrid sensor histidine kinase/response regulator"/>
    <property type="match status" value="1"/>
</dbReference>
<dbReference type="SUPFAM" id="SSF63829">
    <property type="entry name" value="Calcium-dependent phosphotriesterase"/>
    <property type="match status" value="2"/>
</dbReference>
<keyword evidence="6 17" id="KW-0418">Kinase</keyword>
<dbReference type="InterPro" id="IPR001789">
    <property type="entry name" value="Sig_transdc_resp-reg_receiver"/>
</dbReference>
<dbReference type="InterPro" id="IPR036890">
    <property type="entry name" value="HATPase_C_sf"/>
</dbReference>
<proteinExistence type="predicted"/>
<dbReference type="Gene3D" id="2.130.10.10">
    <property type="entry name" value="YVTN repeat-like/Quinoprotein amine dehydrogenase"/>
    <property type="match status" value="2"/>
</dbReference>
<dbReference type="PROSITE" id="PS50110">
    <property type="entry name" value="RESPONSE_REGULATORY"/>
    <property type="match status" value="1"/>
</dbReference>
<keyword evidence="7" id="KW-0067">ATP-binding</keyword>
<name>A0A1I2FGX6_9BACT</name>
<dbReference type="Gene3D" id="1.10.10.60">
    <property type="entry name" value="Homeodomain-like"/>
    <property type="match status" value="1"/>
</dbReference>
<dbReference type="SMART" id="SM00387">
    <property type="entry name" value="HATPase_c"/>
    <property type="match status" value="1"/>
</dbReference>
<keyword evidence="10" id="KW-0238">DNA-binding</keyword>
<comment type="catalytic activity">
    <reaction evidence="1">
        <text>ATP + protein L-histidine = ADP + protein N-phospho-L-histidine.</text>
        <dbReference type="EC" id="2.7.13.3"/>
    </reaction>
</comment>
<dbReference type="SMART" id="SM00448">
    <property type="entry name" value="REC"/>
    <property type="match status" value="1"/>
</dbReference>
<dbReference type="Pfam" id="PF00512">
    <property type="entry name" value="HisKA"/>
    <property type="match status" value="1"/>
</dbReference>